<name>A0A8J4UVR0_CLAMG</name>
<evidence type="ECO:0000313" key="2">
    <source>
        <dbReference type="Proteomes" id="UP000727407"/>
    </source>
</evidence>
<comment type="caution">
    <text evidence="1">The sequence shown here is derived from an EMBL/GenBank/DDBJ whole genome shotgun (WGS) entry which is preliminary data.</text>
</comment>
<evidence type="ECO:0000313" key="1">
    <source>
        <dbReference type="EMBL" id="KAF5905285.1"/>
    </source>
</evidence>
<proteinExistence type="predicted"/>
<dbReference type="Proteomes" id="UP000727407">
    <property type="component" value="Unassembled WGS sequence"/>
</dbReference>
<keyword evidence="2" id="KW-1185">Reference proteome</keyword>
<gene>
    <name evidence="1" type="primary">hemF</name>
    <name evidence="1" type="ORF">DAT39_005051</name>
</gene>
<organism evidence="1 2">
    <name type="scientific">Clarias magur</name>
    <name type="common">Asian catfish</name>
    <name type="synonym">Macropteronotus magur</name>
    <dbReference type="NCBI Taxonomy" id="1594786"/>
    <lineage>
        <taxon>Eukaryota</taxon>
        <taxon>Metazoa</taxon>
        <taxon>Chordata</taxon>
        <taxon>Craniata</taxon>
        <taxon>Vertebrata</taxon>
        <taxon>Euteleostomi</taxon>
        <taxon>Actinopterygii</taxon>
        <taxon>Neopterygii</taxon>
        <taxon>Teleostei</taxon>
        <taxon>Ostariophysi</taxon>
        <taxon>Siluriformes</taxon>
        <taxon>Clariidae</taxon>
        <taxon>Clarias</taxon>
    </lineage>
</organism>
<reference evidence="1" key="1">
    <citation type="submission" date="2020-07" db="EMBL/GenBank/DDBJ databases">
        <title>Clarias magur genome sequencing, assembly and annotation.</title>
        <authorList>
            <person name="Kushwaha B."/>
            <person name="Kumar R."/>
            <person name="Das P."/>
            <person name="Joshi C.G."/>
            <person name="Kumar D."/>
            <person name="Nagpure N.S."/>
            <person name="Pandey M."/>
            <person name="Agarwal S."/>
            <person name="Srivastava S."/>
            <person name="Singh M."/>
            <person name="Sahoo L."/>
            <person name="Jayasankar P."/>
            <person name="Meher P.K."/>
            <person name="Koringa P.G."/>
            <person name="Iquebal M.A."/>
            <person name="Das S.P."/>
            <person name="Bit A."/>
            <person name="Patnaik S."/>
            <person name="Patel N."/>
            <person name="Shah T.M."/>
            <person name="Hinsu A."/>
            <person name="Jena J.K."/>
        </authorList>
    </citation>
    <scope>NUCLEOTIDE SEQUENCE</scope>
    <source>
        <strain evidence="1">CIFAMagur01</strain>
        <tissue evidence="1">Testis</tissue>
    </source>
</reference>
<protein>
    <submittedName>
        <fullName evidence="1">Oxygen-dependent coproporphyrinogen-III oxidase</fullName>
    </submittedName>
</protein>
<dbReference type="AlphaFoldDB" id="A0A8J4UVR0"/>
<sequence>MSRVCGVTLVEYHTEATAFVLIFLSPSRKDYSCSHALSLSLPASQTHHRPRRVTAQQEEMCEMNTVFTSDAGKN</sequence>
<dbReference type="EMBL" id="QNUK01000047">
    <property type="protein sequence ID" value="KAF5905285.1"/>
    <property type="molecule type" value="Genomic_DNA"/>
</dbReference>
<accession>A0A8J4UVR0</accession>